<comment type="caution">
    <text evidence="2">The sequence shown here is derived from an EMBL/GenBank/DDBJ whole genome shotgun (WGS) entry which is preliminary data.</text>
</comment>
<feature type="region of interest" description="Disordered" evidence="1">
    <location>
        <begin position="42"/>
        <end position="82"/>
    </location>
</feature>
<keyword evidence="3" id="KW-1185">Reference proteome</keyword>
<name>A0A4C1WUS8_EUMVA</name>
<protein>
    <submittedName>
        <fullName evidence="2">Uncharacterized protein</fullName>
    </submittedName>
</protein>
<dbReference type="EMBL" id="BGZK01000637">
    <property type="protein sequence ID" value="GBP53979.1"/>
    <property type="molecule type" value="Genomic_DNA"/>
</dbReference>
<reference evidence="2 3" key="1">
    <citation type="journal article" date="2019" name="Commun. Biol.">
        <title>The bagworm genome reveals a unique fibroin gene that provides high tensile strength.</title>
        <authorList>
            <person name="Kono N."/>
            <person name="Nakamura H."/>
            <person name="Ohtoshi R."/>
            <person name="Tomita M."/>
            <person name="Numata K."/>
            <person name="Arakawa K."/>
        </authorList>
    </citation>
    <scope>NUCLEOTIDE SEQUENCE [LARGE SCALE GENOMIC DNA]</scope>
</reference>
<dbReference type="AlphaFoldDB" id="A0A4C1WUS8"/>
<gene>
    <name evidence="2" type="ORF">EVAR_36862_1</name>
</gene>
<evidence type="ECO:0000256" key="1">
    <source>
        <dbReference type="SAM" id="MobiDB-lite"/>
    </source>
</evidence>
<evidence type="ECO:0000313" key="2">
    <source>
        <dbReference type="EMBL" id="GBP53979.1"/>
    </source>
</evidence>
<dbReference type="Proteomes" id="UP000299102">
    <property type="component" value="Unassembled WGS sequence"/>
</dbReference>
<sequence>MRRMRIDGASACTYELHTLHSSGRGHALSIFDVKALHALGRGRAGQPPSCSRRRPSASSVITSGNRAVGPRPPAATPASPTTSFLPRQGCYSVLRTRSGSATETQARSCITFYNVANGNKRRRTITAPVQERFPGCRHQHITQGEIKCLLDSPQEGQRSIKQPETPARAVTCSTHI</sequence>
<accession>A0A4C1WUS8</accession>
<organism evidence="2 3">
    <name type="scientific">Eumeta variegata</name>
    <name type="common">Bagworm moth</name>
    <name type="synonym">Eumeta japonica</name>
    <dbReference type="NCBI Taxonomy" id="151549"/>
    <lineage>
        <taxon>Eukaryota</taxon>
        <taxon>Metazoa</taxon>
        <taxon>Ecdysozoa</taxon>
        <taxon>Arthropoda</taxon>
        <taxon>Hexapoda</taxon>
        <taxon>Insecta</taxon>
        <taxon>Pterygota</taxon>
        <taxon>Neoptera</taxon>
        <taxon>Endopterygota</taxon>
        <taxon>Lepidoptera</taxon>
        <taxon>Glossata</taxon>
        <taxon>Ditrysia</taxon>
        <taxon>Tineoidea</taxon>
        <taxon>Psychidae</taxon>
        <taxon>Oiketicinae</taxon>
        <taxon>Eumeta</taxon>
    </lineage>
</organism>
<evidence type="ECO:0000313" key="3">
    <source>
        <dbReference type="Proteomes" id="UP000299102"/>
    </source>
</evidence>
<feature type="region of interest" description="Disordered" evidence="1">
    <location>
        <begin position="156"/>
        <end position="176"/>
    </location>
</feature>
<proteinExistence type="predicted"/>